<proteinExistence type="predicted"/>
<name>A0A5M9JE16_MONFR</name>
<dbReference type="VEuPathDB" id="FungiDB:MFRU_010g00790"/>
<gene>
    <name evidence="1" type="ORF">EYC84_008283</name>
</gene>
<accession>A0A5M9JE16</accession>
<dbReference type="AlphaFoldDB" id="A0A5M9JE16"/>
<dbReference type="Proteomes" id="UP000322873">
    <property type="component" value="Unassembled WGS sequence"/>
</dbReference>
<protein>
    <submittedName>
        <fullName evidence="1">Uncharacterized protein</fullName>
    </submittedName>
</protein>
<reference evidence="1 2" key="1">
    <citation type="submission" date="2019-06" db="EMBL/GenBank/DDBJ databases">
        <title>Genome Sequence of the Brown Rot Fungal Pathogen Monilinia fructicola.</title>
        <authorList>
            <person name="De Miccolis Angelini R.M."/>
            <person name="Landi L."/>
            <person name="Abate D."/>
            <person name="Pollastro S."/>
            <person name="Romanazzi G."/>
            <person name="Faretra F."/>
        </authorList>
    </citation>
    <scope>NUCLEOTIDE SEQUENCE [LARGE SCALE GENOMIC DNA]</scope>
    <source>
        <strain evidence="1 2">Mfrc123</strain>
    </source>
</reference>
<dbReference type="OrthoDB" id="3548789at2759"/>
<dbReference type="EMBL" id="VICG01000010">
    <property type="protein sequence ID" value="KAA8567828.1"/>
    <property type="molecule type" value="Genomic_DNA"/>
</dbReference>
<evidence type="ECO:0000313" key="1">
    <source>
        <dbReference type="EMBL" id="KAA8567828.1"/>
    </source>
</evidence>
<sequence>MTPNLYLTVDRLFRVDRWKVWKKKDTPSELFLHQTTPVPGIYRIDETGRRFLFAIEPVVNRRDSERIFTLEEVSIDDIPITIEGPGQSLNNARPVYYTVLRDSPEVGYCKILNRYLFIGEMEKRWATYIHRDGIISYMFRLDNPFLYVSAGHGKVGKNGEIPKPPKVPRYHKGIYEDLWSRDPVTTAYTRMGAGEAQRARQEMKEKGRDIWCENGSEFYMKVERYLIEPIRLDS</sequence>
<organism evidence="1 2">
    <name type="scientific">Monilinia fructicola</name>
    <name type="common">Brown rot fungus</name>
    <name type="synonym">Ciboria fructicola</name>
    <dbReference type="NCBI Taxonomy" id="38448"/>
    <lineage>
        <taxon>Eukaryota</taxon>
        <taxon>Fungi</taxon>
        <taxon>Dikarya</taxon>
        <taxon>Ascomycota</taxon>
        <taxon>Pezizomycotina</taxon>
        <taxon>Leotiomycetes</taxon>
        <taxon>Helotiales</taxon>
        <taxon>Sclerotiniaceae</taxon>
        <taxon>Monilinia</taxon>
    </lineage>
</organism>
<comment type="caution">
    <text evidence="1">The sequence shown here is derived from an EMBL/GenBank/DDBJ whole genome shotgun (WGS) entry which is preliminary data.</text>
</comment>
<evidence type="ECO:0000313" key="2">
    <source>
        <dbReference type="Proteomes" id="UP000322873"/>
    </source>
</evidence>
<keyword evidence="2" id="KW-1185">Reference proteome</keyword>